<accession>A0ACB9WQV2</accession>
<proteinExistence type="predicted"/>
<reference evidence="1" key="1">
    <citation type="submission" date="2022-05" db="EMBL/GenBank/DDBJ databases">
        <title>Chromosome-level genome of Chaenocephalus aceratus.</title>
        <authorList>
            <person name="Park H."/>
        </authorList>
    </citation>
    <scope>NUCLEOTIDE SEQUENCE</scope>
    <source>
        <strain evidence="1">KU_202001</strain>
    </source>
</reference>
<dbReference type="Proteomes" id="UP001057452">
    <property type="component" value="Chromosome 13"/>
</dbReference>
<gene>
    <name evidence="1" type="ORF">KUCAC02_005710</name>
</gene>
<comment type="caution">
    <text evidence="1">The sequence shown here is derived from an EMBL/GenBank/DDBJ whole genome shotgun (WGS) entry which is preliminary data.</text>
</comment>
<evidence type="ECO:0000313" key="1">
    <source>
        <dbReference type="EMBL" id="KAI4815568.1"/>
    </source>
</evidence>
<protein>
    <submittedName>
        <fullName evidence="1">Uncharacterized protein</fullName>
    </submittedName>
</protein>
<name>A0ACB9WQV2_CHAAC</name>
<dbReference type="EMBL" id="CM043797">
    <property type="protein sequence ID" value="KAI4815568.1"/>
    <property type="molecule type" value="Genomic_DNA"/>
</dbReference>
<keyword evidence="2" id="KW-1185">Reference proteome</keyword>
<evidence type="ECO:0000313" key="2">
    <source>
        <dbReference type="Proteomes" id="UP001057452"/>
    </source>
</evidence>
<organism evidence="1 2">
    <name type="scientific">Chaenocephalus aceratus</name>
    <name type="common">Blackfin icefish</name>
    <name type="synonym">Chaenichthys aceratus</name>
    <dbReference type="NCBI Taxonomy" id="36190"/>
    <lineage>
        <taxon>Eukaryota</taxon>
        <taxon>Metazoa</taxon>
        <taxon>Chordata</taxon>
        <taxon>Craniata</taxon>
        <taxon>Vertebrata</taxon>
        <taxon>Euteleostomi</taxon>
        <taxon>Actinopterygii</taxon>
        <taxon>Neopterygii</taxon>
        <taxon>Teleostei</taxon>
        <taxon>Neoteleostei</taxon>
        <taxon>Acanthomorphata</taxon>
        <taxon>Eupercaria</taxon>
        <taxon>Perciformes</taxon>
        <taxon>Notothenioidei</taxon>
        <taxon>Channichthyidae</taxon>
        <taxon>Chaenocephalus</taxon>
    </lineage>
</organism>
<sequence length="307" mass="35418">MSYLEWAESQLAEIELLTSMFPTREELEITDQLALAELRDYVEGSASTDCPPPSRPHFFIKQKLDTASMERTDVILSCTYPSEYPSVLPEITLRIFYSGSRCAYLSRAQQTQLHTDLNAYLMEYCLEEVCVLSAVDWVKDNLQLFINKSLSAAPTPKKESSSPRPQETFSRLWIYSHHIYNKTKRKNILEWSKELGLSGFSMPGKPGIVCVEGLHSACEEFWSRVKVLTWKKIMIRHREDFPLDGQCGDNRTVESIDSRRKFTGFEEAMFDPHGNRGNHMDLGQLYQFLNEKGCCEIFQMYFGIEGR</sequence>